<dbReference type="Pfam" id="PF02518">
    <property type="entry name" value="HATPase_c"/>
    <property type="match status" value="1"/>
</dbReference>
<dbReference type="InterPro" id="IPR011712">
    <property type="entry name" value="Sig_transdc_His_kin_sub3_dim/P"/>
</dbReference>
<dbReference type="InterPro" id="IPR005467">
    <property type="entry name" value="His_kinase_dom"/>
</dbReference>
<comment type="caution">
    <text evidence="6">The sequence shown here is derived from an EMBL/GenBank/DDBJ whole genome shotgun (WGS) entry which is preliminary data.</text>
</comment>
<evidence type="ECO:0000313" key="6">
    <source>
        <dbReference type="EMBL" id="OZM72171.1"/>
    </source>
</evidence>
<dbReference type="PANTHER" id="PTHR24421">
    <property type="entry name" value="NITRATE/NITRITE SENSOR PROTEIN NARX-RELATED"/>
    <property type="match status" value="1"/>
</dbReference>
<evidence type="ECO:0000256" key="3">
    <source>
        <dbReference type="ARBA" id="ARBA00023012"/>
    </source>
</evidence>
<dbReference type="InterPro" id="IPR003594">
    <property type="entry name" value="HATPase_dom"/>
</dbReference>
<dbReference type="Gene3D" id="3.30.565.10">
    <property type="entry name" value="Histidine kinase-like ATPase, C-terminal domain"/>
    <property type="match status" value="1"/>
</dbReference>
<evidence type="ECO:0000259" key="5">
    <source>
        <dbReference type="PROSITE" id="PS50109"/>
    </source>
</evidence>
<dbReference type="InterPro" id="IPR017205">
    <property type="entry name" value="Sig_transdc_His_kinase_ChrS"/>
</dbReference>
<proteinExistence type="predicted"/>
<feature type="transmembrane region" description="Helical" evidence="4">
    <location>
        <begin position="28"/>
        <end position="46"/>
    </location>
</feature>
<feature type="transmembrane region" description="Helical" evidence="4">
    <location>
        <begin position="58"/>
        <end position="75"/>
    </location>
</feature>
<dbReference type="GO" id="GO:0016020">
    <property type="term" value="C:membrane"/>
    <property type="evidence" value="ECO:0007669"/>
    <property type="project" value="InterPro"/>
</dbReference>
<dbReference type="RefSeq" id="WP_094863743.1">
    <property type="nucleotide sequence ID" value="NZ_NKYE01000009.1"/>
</dbReference>
<keyword evidence="4" id="KW-0472">Membrane</keyword>
<dbReference type="PIRSF" id="PIRSF037434">
    <property type="entry name" value="STHK_ChrS"/>
    <property type="match status" value="1"/>
</dbReference>
<dbReference type="GO" id="GO:0000155">
    <property type="term" value="F:phosphorelay sensor kinase activity"/>
    <property type="evidence" value="ECO:0007669"/>
    <property type="project" value="InterPro"/>
</dbReference>
<evidence type="ECO:0000256" key="2">
    <source>
        <dbReference type="ARBA" id="ARBA00022777"/>
    </source>
</evidence>
<dbReference type="AlphaFoldDB" id="A0A263D1E4"/>
<keyword evidence="4" id="KW-1133">Transmembrane helix</keyword>
<organism evidence="6 7">
    <name type="scientific">Amycolatopsis antarctica</name>
    <dbReference type="NCBI Taxonomy" id="1854586"/>
    <lineage>
        <taxon>Bacteria</taxon>
        <taxon>Bacillati</taxon>
        <taxon>Actinomycetota</taxon>
        <taxon>Actinomycetes</taxon>
        <taxon>Pseudonocardiales</taxon>
        <taxon>Pseudonocardiaceae</taxon>
        <taxon>Amycolatopsis</taxon>
    </lineage>
</organism>
<dbReference type="Pfam" id="PF07730">
    <property type="entry name" value="HisKA_3"/>
    <property type="match status" value="1"/>
</dbReference>
<dbReference type="Proteomes" id="UP000242444">
    <property type="component" value="Unassembled WGS sequence"/>
</dbReference>
<dbReference type="InterPro" id="IPR050482">
    <property type="entry name" value="Sensor_HK_TwoCompSys"/>
</dbReference>
<evidence type="ECO:0000256" key="1">
    <source>
        <dbReference type="ARBA" id="ARBA00022679"/>
    </source>
</evidence>
<evidence type="ECO:0000313" key="7">
    <source>
        <dbReference type="Proteomes" id="UP000242444"/>
    </source>
</evidence>
<dbReference type="Gene3D" id="1.20.5.1930">
    <property type="match status" value="1"/>
</dbReference>
<keyword evidence="3" id="KW-0902">Two-component regulatory system</keyword>
<keyword evidence="2 6" id="KW-0418">Kinase</keyword>
<evidence type="ECO:0000256" key="4">
    <source>
        <dbReference type="SAM" id="Phobius"/>
    </source>
</evidence>
<dbReference type="SMART" id="SM00387">
    <property type="entry name" value="HATPase_c"/>
    <property type="match status" value="1"/>
</dbReference>
<dbReference type="PROSITE" id="PS50109">
    <property type="entry name" value="HIS_KIN"/>
    <property type="match status" value="1"/>
</dbReference>
<name>A0A263D1E4_9PSEU</name>
<dbReference type="CDD" id="cd16917">
    <property type="entry name" value="HATPase_UhpB-NarQ-NarX-like"/>
    <property type="match status" value="1"/>
</dbReference>
<feature type="transmembrane region" description="Helical" evidence="4">
    <location>
        <begin position="82"/>
        <end position="99"/>
    </location>
</feature>
<dbReference type="GO" id="GO:0046983">
    <property type="term" value="F:protein dimerization activity"/>
    <property type="evidence" value="ECO:0007669"/>
    <property type="project" value="InterPro"/>
</dbReference>
<protein>
    <submittedName>
        <fullName evidence="6">Two-component sensor histidine kinase</fullName>
    </submittedName>
</protein>
<dbReference type="InterPro" id="IPR036890">
    <property type="entry name" value="HATPase_C_sf"/>
</dbReference>
<feature type="domain" description="Histidine kinase" evidence="5">
    <location>
        <begin position="327"/>
        <end position="420"/>
    </location>
</feature>
<accession>A0A263D1E4</accession>
<dbReference type="InParanoid" id="A0A263D1E4"/>
<keyword evidence="4" id="KW-0812">Transmembrane</keyword>
<dbReference type="PANTHER" id="PTHR24421:SF62">
    <property type="entry name" value="SENSORY TRANSDUCTION HISTIDINE KINASE"/>
    <property type="match status" value="1"/>
</dbReference>
<reference evidence="6 7" key="1">
    <citation type="submission" date="2017-07" db="EMBL/GenBank/DDBJ databases">
        <title>Amycolatopsis antarcticus sp. nov., isolated from the surface of an Antarcticus brown macroalga.</title>
        <authorList>
            <person name="Wang J."/>
            <person name="Leiva S."/>
            <person name="Huang J."/>
            <person name="Huang Y."/>
        </authorList>
    </citation>
    <scope>NUCLEOTIDE SEQUENCE [LARGE SCALE GENOMIC DNA]</scope>
    <source>
        <strain evidence="6 7">AU-G6</strain>
    </source>
</reference>
<keyword evidence="7" id="KW-1185">Reference proteome</keyword>
<dbReference type="EMBL" id="NKYE01000009">
    <property type="protein sequence ID" value="OZM72171.1"/>
    <property type="molecule type" value="Genomic_DNA"/>
</dbReference>
<gene>
    <name evidence="6" type="ORF">CFN78_16720</name>
</gene>
<sequence length="425" mass="45258">MSPGNPANDRARAVLWPASSRWEPAVRFAERYLAFALLALATVIAATDGDGAPFDGTLLLVAAAALWLLVFDTLLPERVRTSAIVIAVSFVGTLTFASLLMVRDLPFLVFMIGSFFHALHLRPEPLMWFGLAATSALINSLGDEGPVRALTDWTYPFLTIVAVQTLAIGAGARMSVHLLAKSEQQRRTVVDLEAALEENAGLHRQLLAQAREAGALDERQRLSLEIHDTLAQGFTGIITQLEAAAQAPGDTDGGRERIGKALTLARENLAEARRSVRALSPEALASSTLPQALDGVVGRWSDLSGVPAGLTVTGTPQRLHPEIEATLLRVTQEALTNVTKHATAGRVGLTLSYMEDLVTLDVRDDGVGFRTDSLSGNGNPYSGFGLAGMRHRVHRLAGRLEIESEPDAGTAISASVPAIGSGERA</sequence>
<keyword evidence="1" id="KW-0808">Transferase</keyword>
<dbReference type="OrthoDB" id="144293at2"/>
<dbReference type="SUPFAM" id="SSF55874">
    <property type="entry name" value="ATPase domain of HSP90 chaperone/DNA topoisomerase II/histidine kinase"/>
    <property type="match status" value="1"/>
</dbReference>